<dbReference type="InterPro" id="IPR000483">
    <property type="entry name" value="Cys-rich_flank_reg_C"/>
</dbReference>
<evidence type="ECO:0000256" key="2">
    <source>
        <dbReference type="ARBA" id="ARBA00022729"/>
    </source>
</evidence>
<gene>
    <name evidence="8" type="primary">TPBG</name>
    <name evidence="8" type="synonym">tpbg</name>
</gene>
<proteinExistence type="predicted"/>
<feature type="domain" description="LRRNT" evidence="6">
    <location>
        <begin position="42"/>
        <end position="78"/>
    </location>
</feature>
<dbReference type="Gene3D" id="3.80.10.10">
    <property type="entry name" value="Ribonuclease Inhibitor"/>
    <property type="match status" value="1"/>
</dbReference>
<dbReference type="GO" id="GO:0090090">
    <property type="term" value="P:negative regulation of canonical Wnt signaling pathway"/>
    <property type="evidence" value="ECO:0007669"/>
    <property type="project" value="TreeGrafter"/>
</dbReference>
<dbReference type="Proteomes" id="UP000694620">
    <property type="component" value="Chromosome 3"/>
</dbReference>
<dbReference type="InterPro" id="IPR032675">
    <property type="entry name" value="LRR_dom_sf"/>
</dbReference>
<dbReference type="PRINTS" id="PR00019">
    <property type="entry name" value="LEURICHRPT"/>
</dbReference>
<keyword evidence="4" id="KW-1133">Transmembrane helix</keyword>
<dbReference type="SUPFAM" id="SSF52058">
    <property type="entry name" value="L domain-like"/>
    <property type="match status" value="1"/>
</dbReference>
<evidence type="ECO:0000313" key="8">
    <source>
        <dbReference type="Ensembl" id="ENSECRP00000003236.1"/>
    </source>
</evidence>
<keyword evidence="2 5" id="KW-0732">Signal</keyword>
<feature type="transmembrane region" description="Helical" evidence="4">
    <location>
        <begin position="323"/>
        <end position="343"/>
    </location>
</feature>
<keyword evidence="4" id="KW-0472">Membrane</keyword>
<dbReference type="PANTHER" id="PTHR24364">
    <property type="entry name" value="LP06937P"/>
    <property type="match status" value="1"/>
</dbReference>
<feature type="domain" description="LRRCT" evidence="7">
    <location>
        <begin position="260"/>
        <end position="311"/>
    </location>
</feature>
<evidence type="ECO:0000256" key="5">
    <source>
        <dbReference type="SAM" id="SignalP"/>
    </source>
</evidence>
<dbReference type="SMART" id="SM00013">
    <property type="entry name" value="LRRNT"/>
    <property type="match status" value="1"/>
</dbReference>
<accession>A0A8C4RL82</accession>
<reference evidence="8" key="3">
    <citation type="submission" date="2025-09" db="UniProtKB">
        <authorList>
            <consortium name="Ensembl"/>
        </authorList>
    </citation>
    <scope>IDENTIFICATION</scope>
</reference>
<sequence>MSIAGPLFCVAVGLKPGKRLHPPAALLAFLGILRLLSAQTITCPQSCECSSPGNRVIVKCLSQNLTDVPKDIPPSVKILFVTGNFIQELRSNSFPEPLDQLVNLNFSSNRITSIDPQVFAKMPNLKVLDLSHNQILTFSPEAFSANNSVRELNLSSAMANSSVMPDLYALLQNGSLANLVSLDLSDNQLSFLPGDTFSGLVNLKSLDLRNNSLVSLRKDTFRNLSLHQLDLRSNALKTLCNSTLHSLDTQPDIQVQLLDNSWICDCNIEDFVAWLRRTDIVVDGTSLSCAFPDPLRRIPLVNVDLSQVDCNYEDMKRVLQTSYVFLGIVLALIGVIFLLVLYLNRKGIKKWLYNIRDACRDHMEGYHYRYEINTDPRLTNLSLNSDV</sequence>
<dbReference type="SMART" id="SM00082">
    <property type="entry name" value="LRRCT"/>
    <property type="match status" value="1"/>
</dbReference>
<dbReference type="InterPro" id="IPR052286">
    <property type="entry name" value="Wnt_signaling_inhibitor"/>
</dbReference>
<feature type="signal peptide" evidence="5">
    <location>
        <begin position="1"/>
        <end position="38"/>
    </location>
</feature>
<keyword evidence="9" id="KW-1185">Reference proteome</keyword>
<dbReference type="GeneTree" id="ENSGT00940000154868"/>
<dbReference type="PROSITE" id="PS51450">
    <property type="entry name" value="LRR"/>
    <property type="match status" value="4"/>
</dbReference>
<organism evidence="8 9">
    <name type="scientific">Erpetoichthys calabaricus</name>
    <name type="common">Rope fish</name>
    <name type="synonym">Calamoichthys calabaricus</name>
    <dbReference type="NCBI Taxonomy" id="27687"/>
    <lineage>
        <taxon>Eukaryota</taxon>
        <taxon>Metazoa</taxon>
        <taxon>Chordata</taxon>
        <taxon>Craniata</taxon>
        <taxon>Vertebrata</taxon>
        <taxon>Euteleostomi</taxon>
        <taxon>Actinopterygii</taxon>
        <taxon>Polypteriformes</taxon>
        <taxon>Polypteridae</taxon>
        <taxon>Erpetoichthys</taxon>
    </lineage>
</organism>
<keyword evidence="4" id="KW-0812">Transmembrane</keyword>
<dbReference type="InterPro" id="IPR000372">
    <property type="entry name" value="LRRNT"/>
</dbReference>
<dbReference type="PANTHER" id="PTHR24364:SF18">
    <property type="entry name" value="LP06937P"/>
    <property type="match status" value="1"/>
</dbReference>
<keyword evidence="1" id="KW-0433">Leucine-rich repeat</keyword>
<keyword evidence="3" id="KW-0677">Repeat</keyword>
<evidence type="ECO:0000259" key="6">
    <source>
        <dbReference type="SMART" id="SM00013"/>
    </source>
</evidence>
<evidence type="ECO:0000313" key="9">
    <source>
        <dbReference type="Proteomes" id="UP000694620"/>
    </source>
</evidence>
<name>A0A8C4RL82_ERPCA</name>
<dbReference type="InterPro" id="IPR003591">
    <property type="entry name" value="Leu-rich_rpt_typical-subtyp"/>
</dbReference>
<protein>
    <submittedName>
        <fullName evidence="8">Trophoblast glycoprotein</fullName>
    </submittedName>
</protein>
<dbReference type="InterPro" id="IPR001611">
    <property type="entry name" value="Leu-rich_rpt"/>
</dbReference>
<evidence type="ECO:0000259" key="7">
    <source>
        <dbReference type="SMART" id="SM00082"/>
    </source>
</evidence>
<dbReference type="Ensembl" id="ENSECRT00000003290.1">
    <property type="protein sequence ID" value="ENSECRP00000003236.1"/>
    <property type="gene ID" value="ENSECRG00000002220.1"/>
</dbReference>
<dbReference type="SMART" id="SM00365">
    <property type="entry name" value="LRR_SD22"/>
    <property type="match status" value="4"/>
</dbReference>
<reference evidence="8" key="2">
    <citation type="submission" date="2025-08" db="UniProtKB">
        <authorList>
            <consortium name="Ensembl"/>
        </authorList>
    </citation>
    <scope>IDENTIFICATION</scope>
</reference>
<evidence type="ECO:0000256" key="4">
    <source>
        <dbReference type="SAM" id="Phobius"/>
    </source>
</evidence>
<dbReference type="SMART" id="SM00369">
    <property type="entry name" value="LRR_TYP"/>
    <property type="match status" value="5"/>
</dbReference>
<reference evidence="8" key="1">
    <citation type="submission" date="2021-06" db="EMBL/GenBank/DDBJ databases">
        <authorList>
            <consortium name="Wellcome Sanger Institute Data Sharing"/>
        </authorList>
    </citation>
    <scope>NUCLEOTIDE SEQUENCE [LARGE SCALE GENOMIC DNA]</scope>
</reference>
<dbReference type="Pfam" id="PF13855">
    <property type="entry name" value="LRR_8"/>
    <property type="match status" value="2"/>
</dbReference>
<evidence type="ECO:0000256" key="3">
    <source>
        <dbReference type="ARBA" id="ARBA00022737"/>
    </source>
</evidence>
<evidence type="ECO:0000256" key="1">
    <source>
        <dbReference type="ARBA" id="ARBA00022614"/>
    </source>
</evidence>
<dbReference type="GO" id="GO:0005886">
    <property type="term" value="C:plasma membrane"/>
    <property type="evidence" value="ECO:0007669"/>
    <property type="project" value="TreeGrafter"/>
</dbReference>
<feature type="chain" id="PRO_5034623614" evidence="5">
    <location>
        <begin position="39"/>
        <end position="387"/>
    </location>
</feature>
<dbReference type="AlphaFoldDB" id="A0A8C4RL82"/>